<dbReference type="PROSITE" id="PS50943">
    <property type="entry name" value="HTH_CROC1"/>
    <property type="match status" value="1"/>
</dbReference>
<gene>
    <name evidence="2" type="ORF">FIL70_06010</name>
</gene>
<dbReference type="Proteomes" id="UP000311469">
    <property type="component" value="Chromosome cSF1"/>
</dbReference>
<dbReference type="Gene3D" id="1.10.260.40">
    <property type="entry name" value="lambda repressor-like DNA-binding domains"/>
    <property type="match status" value="1"/>
</dbReference>
<accession>A0A5B8CDB3</accession>
<name>A0A5B8CDB3_SPHSA</name>
<dbReference type="Pfam" id="PF13560">
    <property type="entry name" value="HTH_31"/>
    <property type="match status" value="1"/>
</dbReference>
<organism evidence="2 3">
    <name type="scientific">Sphingobium fuliginis ATCC 27551</name>
    <dbReference type="NCBI Taxonomy" id="1208342"/>
    <lineage>
        <taxon>Bacteria</taxon>
        <taxon>Pseudomonadati</taxon>
        <taxon>Pseudomonadota</taxon>
        <taxon>Alphaproteobacteria</taxon>
        <taxon>Sphingomonadales</taxon>
        <taxon>Sphingomonadaceae</taxon>
        <taxon>Sphingobium</taxon>
    </lineage>
</organism>
<evidence type="ECO:0000259" key="1">
    <source>
        <dbReference type="PROSITE" id="PS50943"/>
    </source>
</evidence>
<dbReference type="EMBL" id="CP041016">
    <property type="protein sequence ID" value="QDC36845.1"/>
    <property type="molecule type" value="Genomic_DNA"/>
</dbReference>
<proteinExistence type="predicted"/>
<reference evidence="2 3" key="1">
    <citation type="submission" date="2019-06" db="EMBL/GenBank/DDBJ databases">
        <title>Genome organization and adaptive potential of archetypical organophosphate degarding Sphingobium fuliginis ATCC 27551.</title>
        <authorList>
            <person name="Sarwar A."/>
            <person name="Parthasarathy S."/>
            <person name="Singh C."/>
            <person name="Siddavattam D."/>
        </authorList>
    </citation>
    <scope>NUCLEOTIDE SEQUENCE [LARGE SCALE GENOMIC DNA]</scope>
    <source>
        <strain evidence="2 3">ATCC 27551</strain>
    </source>
</reference>
<dbReference type="AlphaFoldDB" id="A0A5B8CDB3"/>
<dbReference type="GO" id="GO:0003677">
    <property type="term" value="F:DNA binding"/>
    <property type="evidence" value="ECO:0007669"/>
    <property type="project" value="InterPro"/>
</dbReference>
<dbReference type="InterPro" id="IPR010982">
    <property type="entry name" value="Lambda_DNA-bd_dom_sf"/>
</dbReference>
<dbReference type="KEGG" id="sufl:FIL70_06010"/>
<dbReference type="InterPro" id="IPR001387">
    <property type="entry name" value="Cro/C1-type_HTH"/>
</dbReference>
<feature type="domain" description="HTH cro/C1-type" evidence="1">
    <location>
        <begin position="27"/>
        <end position="81"/>
    </location>
</feature>
<dbReference type="SUPFAM" id="SSF47413">
    <property type="entry name" value="lambda repressor-like DNA-binding domains"/>
    <property type="match status" value="1"/>
</dbReference>
<dbReference type="SMART" id="SM00530">
    <property type="entry name" value="HTH_XRE"/>
    <property type="match status" value="1"/>
</dbReference>
<dbReference type="RefSeq" id="WP_044662132.1">
    <property type="nucleotide sequence ID" value="NZ_CP041016.1"/>
</dbReference>
<protein>
    <submittedName>
        <fullName evidence="2">Transcriptional regulator</fullName>
    </submittedName>
</protein>
<sequence length="139" mass="15523">MTSSQSGAFEEGASILAEVKSISGRRIEERRRRHRITQEQLAADVGIGVRWLREIESGNPKSRFDDHIACAHALGLSAAHLLIPMMFLEHHMHFPRHFFLDDMRDLEQLCIEFISGLNLRTFLKPADGGRGPTGTGSSA</sequence>
<evidence type="ECO:0000313" key="2">
    <source>
        <dbReference type="EMBL" id="QDC36845.1"/>
    </source>
</evidence>
<evidence type="ECO:0000313" key="3">
    <source>
        <dbReference type="Proteomes" id="UP000311469"/>
    </source>
</evidence>
<dbReference type="CDD" id="cd00093">
    <property type="entry name" value="HTH_XRE"/>
    <property type="match status" value="1"/>
</dbReference>